<feature type="transmembrane region" description="Helical" evidence="6">
    <location>
        <begin position="384"/>
        <end position="405"/>
    </location>
</feature>
<dbReference type="PANTHER" id="PTHR48021:SF32">
    <property type="entry name" value="FACILITATED TREHALOSE TRANSPORTER TRET1-2 HOMOLOG-LIKE PROTEIN"/>
    <property type="match status" value="1"/>
</dbReference>
<dbReference type="InterPro" id="IPR050549">
    <property type="entry name" value="MFS_Trehalose_Transporter"/>
</dbReference>
<dbReference type="Pfam" id="PF00083">
    <property type="entry name" value="Sugar_tr"/>
    <property type="match status" value="1"/>
</dbReference>
<dbReference type="PROSITE" id="PS50850">
    <property type="entry name" value="MFS"/>
    <property type="match status" value="1"/>
</dbReference>
<evidence type="ECO:0000256" key="2">
    <source>
        <dbReference type="ARBA" id="ARBA00022692"/>
    </source>
</evidence>
<keyword evidence="3 6" id="KW-1133">Transmembrane helix</keyword>
<dbReference type="InterPro" id="IPR005829">
    <property type="entry name" value="Sugar_transporter_CS"/>
</dbReference>
<evidence type="ECO:0000256" key="5">
    <source>
        <dbReference type="ARBA" id="ARBA00023180"/>
    </source>
</evidence>
<keyword evidence="5" id="KW-0325">Glycoprotein</keyword>
<feature type="transmembrane region" description="Helical" evidence="6">
    <location>
        <begin position="349"/>
        <end position="372"/>
    </location>
</feature>
<evidence type="ECO:0000313" key="9">
    <source>
        <dbReference type="Proteomes" id="UP001168990"/>
    </source>
</evidence>
<feature type="domain" description="Major facilitator superfamily (MFS) profile" evidence="7">
    <location>
        <begin position="22"/>
        <end position="440"/>
    </location>
</feature>
<dbReference type="EMBL" id="JAQQBS010001422">
    <property type="protein sequence ID" value="KAK0166519.1"/>
    <property type="molecule type" value="Genomic_DNA"/>
</dbReference>
<organism evidence="8 9">
    <name type="scientific">Microctonus aethiopoides</name>
    <dbReference type="NCBI Taxonomy" id="144406"/>
    <lineage>
        <taxon>Eukaryota</taxon>
        <taxon>Metazoa</taxon>
        <taxon>Ecdysozoa</taxon>
        <taxon>Arthropoda</taxon>
        <taxon>Hexapoda</taxon>
        <taxon>Insecta</taxon>
        <taxon>Pterygota</taxon>
        <taxon>Neoptera</taxon>
        <taxon>Endopterygota</taxon>
        <taxon>Hymenoptera</taxon>
        <taxon>Apocrita</taxon>
        <taxon>Ichneumonoidea</taxon>
        <taxon>Braconidae</taxon>
        <taxon>Euphorinae</taxon>
        <taxon>Microctonus</taxon>
    </lineage>
</organism>
<feature type="transmembrane region" description="Helical" evidence="6">
    <location>
        <begin position="293"/>
        <end position="314"/>
    </location>
</feature>
<gene>
    <name evidence="8" type="ORF">PV328_004931</name>
</gene>
<dbReference type="FunFam" id="1.20.1250.20:FF:000249">
    <property type="entry name" value="facilitated trehalose transporter Tret1"/>
    <property type="match status" value="1"/>
</dbReference>
<feature type="transmembrane region" description="Helical" evidence="6">
    <location>
        <begin position="113"/>
        <end position="132"/>
    </location>
</feature>
<dbReference type="SUPFAM" id="SSF103473">
    <property type="entry name" value="MFS general substrate transporter"/>
    <property type="match status" value="1"/>
</dbReference>
<feature type="transmembrane region" description="Helical" evidence="6">
    <location>
        <begin position="417"/>
        <end position="436"/>
    </location>
</feature>
<evidence type="ECO:0000259" key="7">
    <source>
        <dbReference type="PROSITE" id="PS50850"/>
    </source>
</evidence>
<dbReference type="InterPro" id="IPR003663">
    <property type="entry name" value="Sugar/inositol_transpt"/>
</dbReference>
<dbReference type="InterPro" id="IPR036259">
    <property type="entry name" value="MFS_trans_sf"/>
</dbReference>
<reference evidence="8" key="2">
    <citation type="submission" date="2023-03" db="EMBL/GenBank/DDBJ databases">
        <authorList>
            <person name="Inwood S.N."/>
            <person name="Skelly J.G."/>
            <person name="Guhlin J."/>
            <person name="Harrop T.W.R."/>
            <person name="Goldson S.G."/>
            <person name="Dearden P.K."/>
        </authorList>
    </citation>
    <scope>NUCLEOTIDE SEQUENCE</scope>
    <source>
        <strain evidence="8">Irish</strain>
        <tissue evidence="8">Whole body</tissue>
    </source>
</reference>
<keyword evidence="9" id="KW-1185">Reference proteome</keyword>
<dbReference type="PRINTS" id="PR00171">
    <property type="entry name" value="SUGRTRNSPORT"/>
</dbReference>
<keyword evidence="4 6" id="KW-0472">Membrane</keyword>
<dbReference type="PROSITE" id="PS00216">
    <property type="entry name" value="SUGAR_TRANSPORT_1"/>
    <property type="match status" value="1"/>
</dbReference>
<dbReference type="Proteomes" id="UP001168990">
    <property type="component" value="Unassembled WGS sequence"/>
</dbReference>
<sequence length="529" mass="57506">MYDETKYWWKLFQTADFKGIAAGLSAHSGQISVGLSQGFSAILVPKLLSSQFATVSEASWIASLGVVSNPLGAFLAGFTAEYYGRRAAIGLATLPHATGWLLIALAHNVPMLYIGRFISGIGTGMANALYLYVIEAAAPHQRAWLASSGPILVSLGVLASYALGAVTTWQRSAAISIGPAILTLALTRVIPESPAWLVRQGRLNEAKESLIWLRGPGLIWESEYNDLCISSSIINQQNNSKKLSKELCVTSVIWKPFIILFLFFALQQLCGIYIILFYAVNVLEDIGTSIDEYAGSVAIGVVRLVASILGAGLAKNFGRKTMACSSAIGMALSALVVGLTMRYREIPSLLSLLCIGLHVGFSMIGYLTLPWVMTSELYPLRFRGIMGGITTAIAQIMTFIAIKTYPHVNNKIGIEATMYIFAVSAVLGAIFAIIFLPETKGKTLDEIGKKFSSQENASSINNIIMEKYSSIHEDKYPRLNTIIIPSGCDNLGIDLNDDEKPRLKFQDIDKTNQNHGCVLKISSLEHVYL</sequence>
<feature type="transmembrane region" description="Helical" evidence="6">
    <location>
        <begin position="257"/>
        <end position="281"/>
    </location>
</feature>
<accession>A0AA39FBU4</accession>
<dbReference type="InterPro" id="IPR005828">
    <property type="entry name" value="MFS_sugar_transport-like"/>
</dbReference>
<dbReference type="GO" id="GO:0016020">
    <property type="term" value="C:membrane"/>
    <property type="evidence" value="ECO:0007669"/>
    <property type="project" value="UniProtKB-SubCell"/>
</dbReference>
<reference evidence="8" key="1">
    <citation type="journal article" date="2023" name="bioRxiv">
        <title>Scaffold-level genome assemblies of two parasitoid biocontrol wasps reveal the parthenogenesis mechanism and an associated novel virus.</title>
        <authorList>
            <person name="Inwood S."/>
            <person name="Skelly J."/>
            <person name="Guhlin J."/>
            <person name="Harrop T."/>
            <person name="Goldson S."/>
            <person name="Dearden P."/>
        </authorList>
    </citation>
    <scope>NUCLEOTIDE SEQUENCE</scope>
    <source>
        <strain evidence="8">Irish</strain>
        <tissue evidence="8">Whole body</tissue>
    </source>
</reference>
<dbReference type="InterPro" id="IPR020846">
    <property type="entry name" value="MFS_dom"/>
</dbReference>
<keyword evidence="2 6" id="KW-0812">Transmembrane</keyword>
<name>A0AA39FBU4_9HYME</name>
<dbReference type="GO" id="GO:0022857">
    <property type="term" value="F:transmembrane transporter activity"/>
    <property type="evidence" value="ECO:0007669"/>
    <property type="project" value="InterPro"/>
</dbReference>
<dbReference type="PANTHER" id="PTHR48021">
    <property type="match status" value="1"/>
</dbReference>
<evidence type="ECO:0000313" key="8">
    <source>
        <dbReference type="EMBL" id="KAK0166519.1"/>
    </source>
</evidence>
<proteinExistence type="predicted"/>
<feature type="transmembrane region" description="Helical" evidence="6">
    <location>
        <begin position="144"/>
        <end position="163"/>
    </location>
</feature>
<comment type="subcellular location">
    <subcellularLocation>
        <location evidence="1">Membrane</location>
        <topology evidence="1">Multi-pass membrane protein</topology>
    </subcellularLocation>
</comment>
<dbReference type="AlphaFoldDB" id="A0AA39FBU4"/>
<evidence type="ECO:0000256" key="6">
    <source>
        <dbReference type="SAM" id="Phobius"/>
    </source>
</evidence>
<protein>
    <recommendedName>
        <fullName evidence="7">Major facilitator superfamily (MFS) profile domain-containing protein</fullName>
    </recommendedName>
</protein>
<evidence type="ECO:0000256" key="4">
    <source>
        <dbReference type="ARBA" id="ARBA00023136"/>
    </source>
</evidence>
<evidence type="ECO:0000256" key="3">
    <source>
        <dbReference type="ARBA" id="ARBA00022989"/>
    </source>
</evidence>
<comment type="caution">
    <text evidence="8">The sequence shown here is derived from an EMBL/GenBank/DDBJ whole genome shotgun (WGS) entry which is preliminary data.</text>
</comment>
<dbReference type="Gene3D" id="1.20.1250.20">
    <property type="entry name" value="MFS general substrate transporter like domains"/>
    <property type="match status" value="1"/>
</dbReference>
<feature type="transmembrane region" description="Helical" evidence="6">
    <location>
        <begin position="321"/>
        <end position="343"/>
    </location>
</feature>
<evidence type="ECO:0000256" key="1">
    <source>
        <dbReference type="ARBA" id="ARBA00004141"/>
    </source>
</evidence>
<feature type="transmembrane region" description="Helical" evidence="6">
    <location>
        <begin position="58"/>
        <end position="80"/>
    </location>
</feature>